<protein>
    <recommendedName>
        <fullName evidence="2">DYW domain-containing protein</fullName>
    </recommendedName>
</protein>
<dbReference type="Proteomes" id="UP001603857">
    <property type="component" value="Unassembled WGS sequence"/>
</dbReference>
<feature type="domain" description="DYW" evidence="2">
    <location>
        <begin position="96"/>
        <end position="175"/>
    </location>
</feature>
<dbReference type="Pfam" id="PF14432">
    <property type="entry name" value="DYW_deaminase"/>
    <property type="match status" value="1"/>
</dbReference>
<dbReference type="EMBL" id="JBGMDY010000001">
    <property type="protein sequence ID" value="KAL2348940.1"/>
    <property type="molecule type" value="Genomic_DNA"/>
</dbReference>
<keyword evidence="4" id="KW-1185">Reference proteome</keyword>
<dbReference type="PANTHER" id="PTHR47926">
    <property type="entry name" value="PENTATRICOPEPTIDE REPEAT-CONTAINING PROTEIN"/>
    <property type="match status" value="1"/>
</dbReference>
<reference evidence="3 4" key="1">
    <citation type="submission" date="2024-08" db="EMBL/GenBank/DDBJ databases">
        <title>Insights into the chromosomal genome structure of Flemingia macrophylla.</title>
        <authorList>
            <person name="Ding Y."/>
            <person name="Zhao Y."/>
            <person name="Bi W."/>
            <person name="Wu M."/>
            <person name="Zhao G."/>
            <person name="Gong Y."/>
            <person name="Li W."/>
            <person name="Zhang P."/>
        </authorList>
    </citation>
    <scope>NUCLEOTIDE SEQUENCE [LARGE SCALE GENOMIC DNA]</scope>
    <source>
        <strain evidence="3">DYQJB</strain>
        <tissue evidence="3">Leaf</tissue>
    </source>
</reference>
<sequence length="236" mass="27031">MEIGKWAAESLLKLEPHNTASYILLSSIYAAKGKWEEVAKLRKGMTDKGLRKEPGCIWIRYKNQVHVFSAEDRSTPYSDHIYSELEKLNYKMVQEGYDPDMNSALHDVEDSEKIKMLNHHSEKLAIAFGLIFIPPGLPIIIVKNLRVFGDCHKATKYISKITQREILTALSTMLHDELRCMRGDFDRTTVFEPALHEERSLLGDTQLWLRVLTGLNTWLKSKATTKLSKGCCRCDC</sequence>
<dbReference type="PANTHER" id="PTHR47926:SF511">
    <property type="entry name" value="PENTATRICOPEPTIDE REPEAT-CONTAINING PROTEIN"/>
    <property type="match status" value="1"/>
</dbReference>
<evidence type="ECO:0000313" key="4">
    <source>
        <dbReference type="Proteomes" id="UP001603857"/>
    </source>
</evidence>
<gene>
    <name evidence="3" type="ORF">Fmac_002940</name>
</gene>
<dbReference type="InterPro" id="IPR032867">
    <property type="entry name" value="DYW_dom"/>
</dbReference>
<dbReference type="InterPro" id="IPR046960">
    <property type="entry name" value="PPR_At4g14850-like_plant"/>
</dbReference>
<evidence type="ECO:0000259" key="2">
    <source>
        <dbReference type="Pfam" id="PF14432"/>
    </source>
</evidence>
<dbReference type="InterPro" id="IPR046848">
    <property type="entry name" value="E_motif"/>
</dbReference>
<comment type="similarity">
    <text evidence="1">Belongs to the PPR family. PCMP-H subfamily.</text>
</comment>
<accession>A0ABD1NLD9</accession>
<name>A0ABD1NLD9_9FABA</name>
<dbReference type="Pfam" id="PF20431">
    <property type="entry name" value="E_motif"/>
    <property type="match status" value="1"/>
</dbReference>
<proteinExistence type="inferred from homology"/>
<comment type="caution">
    <text evidence="3">The sequence shown here is derived from an EMBL/GenBank/DDBJ whole genome shotgun (WGS) entry which is preliminary data.</text>
</comment>
<organism evidence="3 4">
    <name type="scientific">Flemingia macrophylla</name>
    <dbReference type="NCBI Taxonomy" id="520843"/>
    <lineage>
        <taxon>Eukaryota</taxon>
        <taxon>Viridiplantae</taxon>
        <taxon>Streptophyta</taxon>
        <taxon>Embryophyta</taxon>
        <taxon>Tracheophyta</taxon>
        <taxon>Spermatophyta</taxon>
        <taxon>Magnoliopsida</taxon>
        <taxon>eudicotyledons</taxon>
        <taxon>Gunneridae</taxon>
        <taxon>Pentapetalae</taxon>
        <taxon>rosids</taxon>
        <taxon>fabids</taxon>
        <taxon>Fabales</taxon>
        <taxon>Fabaceae</taxon>
        <taxon>Papilionoideae</taxon>
        <taxon>50 kb inversion clade</taxon>
        <taxon>NPAAA clade</taxon>
        <taxon>indigoferoid/millettioid clade</taxon>
        <taxon>Phaseoleae</taxon>
        <taxon>Flemingia</taxon>
    </lineage>
</organism>
<evidence type="ECO:0000256" key="1">
    <source>
        <dbReference type="ARBA" id="ARBA00006643"/>
    </source>
</evidence>
<evidence type="ECO:0000313" key="3">
    <source>
        <dbReference type="EMBL" id="KAL2348940.1"/>
    </source>
</evidence>
<dbReference type="AlphaFoldDB" id="A0ABD1NLD9"/>